<keyword evidence="7 9" id="KW-1133">Transmembrane helix</keyword>
<dbReference type="GO" id="GO:0015920">
    <property type="term" value="P:lipopolysaccharide transport"/>
    <property type="evidence" value="ECO:0007669"/>
    <property type="project" value="TreeGrafter"/>
</dbReference>
<comment type="subcellular location">
    <subcellularLocation>
        <location evidence="1">Cell inner membrane</location>
        <topology evidence="1">Multi-pass membrane protein</topology>
    </subcellularLocation>
    <subcellularLocation>
        <location evidence="9">Cell membrane</location>
        <topology evidence="9">Multi-pass membrane protein</topology>
    </subcellularLocation>
</comment>
<comment type="similarity">
    <text evidence="2 9">Belongs to the ABC-2 integral membrane protein family.</text>
</comment>
<evidence type="ECO:0000256" key="6">
    <source>
        <dbReference type="ARBA" id="ARBA00022692"/>
    </source>
</evidence>
<keyword evidence="8 9" id="KW-0472">Membrane</keyword>
<dbReference type="PANTHER" id="PTHR30413:SF8">
    <property type="entry name" value="TRANSPORT PERMEASE PROTEIN"/>
    <property type="match status" value="1"/>
</dbReference>
<evidence type="ECO:0000313" key="11">
    <source>
        <dbReference type="EMBL" id="MDJ1482174.1"/>
    </source>
</evidence>
<protein>
    <recommendedName>
        <fullName evidence="9">Transport permease protein</fullName>
    </recommendedName>
</protein>
<accession>A0AAE3U6S3</accession>
<dbReference type="RefSeq" id="WP_313980945.1">
    <property type="nucleotide sequence ID" value="NZ_JASJOS010000007.1"/>
</dbReference>
<feature type="transmembrane region" description="Helical" evidence="9">
    <location>
        <begin position="264"/>
        <end position="283"/>
    </location>
</feature>
<evidence type="ECO:0000313" key="12">
    <source>
        <dbReference type="Proteomes" id="UP001241110"/>
    </source>
</evidence>
<comment type="caution">
    <text evidence="11">The sequence shown here is derived from an EMBL/GenBank/DDBJ whole genome shotgun (WGS) entry which is preliminary data.</text>
</comment>
<evidence type="ECO:0000256" key="2">
    <source>
        <dbReference type="ARBA" id="ARBA00007783"/>
    </source>
</evidence>
<feature type="transmembrane region" description="Helical" evidence="9">
    <location>
        <begin position="138"/>
        <end position="162"/>
    </location>
</feature>
<organism evidence="11 12">
    <name type="scientific">Xanthocytophaga flava</name>
    <dbReference type="NCBI Taxonomy" id="3048013"/>
    <lineage>
        <taxon>Bacteria</taxon>
        <taxon>Pseudomonadati</taxon>
        <taxon>Bacteroidota</taxon>
        <taxon>Cytophagia</taxon>
        <taxon>Cytophagales</taxon>
        <taxon>Rhodocytophagaceae</taxon>
        <taxon>Xanthocytophaga</taxon>
    </lineage>
</organism>
<dbReference type="GO" id="GO:0140359">
    <property type="term" value="F:ABC-type transporter activity"/>
    <property type="evidence" value="ECO:0007669"/>
    <property type="project" value="InterPro"/>
</dbReference>
<dbReference type="Pfam" id="PF01061">
    <property type="entry name" value="ABC2_membrane"/>
    <property type="match status" value="1"/>
</dbReference>
<dbReference type="PANTHER" id="PTHR30413">
    <property type="entry name" value="INNER MEMBRANE TRANSPORT PERMEASE"/>
    <property type="match status" value="1"/>
</dbReference>
<keyword evidence="6 9" id="KW-0812">Transmembrane</keyword>
<evidence type="ECO:0000256" key="5">
    <source>
        <dbReference type="ARBA" id="ARBA00022519"/>
    </source>
</evidence>
<feature type="transmembrane region" description="Helical" evidence="9">
    <location>
        <begin position="207"/>
        <end position="225"/>
    </location>
</feature>
<sequence>MSQSSISTSHSEEPEQWDIEIKAKPSVWDIDLKELWRYRDLLAQFVRRDFVGAYKQTILGPIWHLAEPLATTLMYAFIFGSIFKMSTNGMPRILFYLPGIALWTLFSNTLLSTASTFNANAGIFGKVYFPRLIVPVNVAVNSLIAFGMQLMLFIVLIIIYLIKGTDLHITWLIIFTPFLALLTSLLALGLGMLLASITNKYRDLSKLVNVSMRLLMFATPIIYPLSKIPERYHWLIELNPMTSIVESFRYIWIGGNSSAVSVSLIVYSILFMLVVLIFGALVFNKAEKVAMDLV</sequence>
<dbReference type="PROSITE" id="PS51012">
    <property type="entry name" value="ABC_TM2"/>
    <property type="match status" value="1"/>
</dbReference>
<evidence type="ECO:0000256" key="7">
    <source>
        <dbReference type="ARBA" id="ARBA00022989"/>
    </source>
</evidence>
<evidence type="ECO:0000256" key="1">
    <source>
        <dbReference type="ARBA" id="ARBA00004429"/>
    </source>
</evidence>
<feature type="transmembrane region" description="Helical" evidence="9">
    <location>
        <begin position="62"/>
        <end position="83"/>
    </location>
</feature>
<dbReference type="GO" id="GO:0043190">
    <property type="term" value="C:ATP-binding cassette (ABC) transporter complex"/>
    <property type="evidence" value="ECO:0007669"/>
    <property type="project" value="InterPro"/>
</dbReference>
<evidence type="ECO:0000256" key="3">
    <source>
        <dbReference type="ARBA" id="ARBA00022448"/>
    </source>
</evidence>
<keyword evidence="3 9" id="KW-0813">Transport</keyword>
<dbReference type="Proteomes" id="UP001241110">
    <property type="component" value="Unassembled WGS sequence"/>
</dbReference>
<dbReference type="InterPro" id="IPR000412">
    <property type="entry name" value="ABC_2_transport"/>
</dbReference>
<feature type="transmembrane region" description="Helical" evidence="9">
    <location>
        <begin position="168"/>
        <end position="195"/>
    </location>
</feature>
<dbReference type="InterPro" id="IPR013525">
    <property type="entry name" value="ABC2_TM"/>
</dbReference>
<keyword evidence="5" id="KW-0997">Cell inner membrane</keyword>
<evidence type="ECO:0000256" key="4">
    <source>
        <dbReference type="ARBA" id="ARBA00022475"/>
    </source>
</evidence>
<dbReference type="PRINTS" id="PR00164">
    <property type="entry name" value="ABC2TRNSPORT"/>
</dbReference>
<keyword evidence="4 9" id="KW-1003">Cell membrane</keyword>
<reference evidence="11" key="1">
    <citation type="submission" date="2023-05" db="EMBL/GenBank/DDBJ databases">
        <authorList>
            <person name="Zhang X."/>
        </authorList>
    </citation>
    <scope>NUCLEOTIDE SEQUENCE</scope>
    <source>
        <strain evidence="11">YF14B1</strain>
    </source>
</reference>
<evidence type="ECO:0000259" key="10">
    <source>
        <dbReference type="PROSITE" id="PS51012"/>
    </source>
</evidence>
<feature type="domain" description="ABC transmembrane type-2" evidence="10">
    <location>
        <begin position="59"/>
        <end position="286"/>
    </location>
</feature>
<dbReference type="EMBL" id="JASJOS010000007">
    <property type="protein sequence ID" value="MDJ1482174.1"/>
    <property type="molecule type" value="Genomic_DNA"/>
</dbReference>
<evidence type="ECO:0000256" key="9">
    <source>
        <dbReference type="RuleBase" id="RU361157"/>
    </source>
</evidence>
<feature type="transmembrane region" description="Helical" evidence="9">
    <location>
        <begin position="95"/>
        <end position="117"/>
    </location>
</feature>
<evidence type="ECO:0000256" key="8">
    <source>
        <dbReference type="ARBA" id="ARBA00023136"/>
    </source>
</evidence>
<proteinExistence type="inferred from homology"/>
<dbReference type="InterPro" id="IPR047817">
    <property type="entry name" value="ABC2_TM_bact-type"/>
</dbReference>
<gene>
    <name evidence="11" type="ORF">QNI16_16845</name>
</gene>
<dbReference type="AlphaFoldDB" id="A0AAE3U6S3"/>
<name>A0AAE3U6S3_9BACT</name>